<gene>
    <name evidence="1" type="ORF">P0Y55_14370</name>
</gene>
<evidence type="ECO:0000313" key="1">
    <source>
        <dbReference type="EMBL" id="WEK53750.1"/>
    </source>
</evidence>
<organism evidence="1 2">
    <name type="scientific">Candidatus Cohnella colombiensis</name>
    <dbReference type="NCBI Taxonomy" id="3121368"/>
    <lineage>
        <taxon>Bacteria</taxon>
        <taxon>Bacillati</taxon>
        <taxon>Bacillota</taxon>
        <taxon>Bacilli</taxon>
        <taxon>Bacillales</taxon>
        <taxon>Paenibacillaceae</taxon>
        <taxon>Cohnella</taxon>
    </lineage>
</organism>
<dbReference type="Proteomes" id="UP001178662">
    <property type="component" value="Chromosome"/>
</dbReference>
<accession>A0AA95F2U0</accession>
<proteinExistence type="predicted"/>
<protein>
    <submittedName>
        <fullName evidence="1">Uncharacterized protein</fullName>
    </submittedName>
</protein>
<evidence type="ECO:0000313" key="2">
    <source>
        <dbReference type="Proteomes" id="UP001178662"/>
    </source>
</evidence>
<name>A0AA95F2U0_9BACL</name>
<dbReference type="EMBL" id="CP119317">
    <property type="protein sequence ID" value="WEK53750.1"/>
    <property type="molecule type" value="Genomic_DNA"/>
</dbReference>
<dbReference type="AlphaFoldDB" id="A0AA95F2U0"/>
<keyword evidence="2" id="KW-1185">Reference proteome</keyword>
<reference evidence="1" key="1">
    <citation type="submission" date="2023-03" db="EMBL/GenBank/DDBJ databases">
        <title>Andean soil-derived lignocellulolytic bacterial consortium as a source of novel taxa and putative plastic-active enzymes.</title>
        <authorList>
            <person name="Diaz-Garcia L."/>
            <person name="Chuvochina M."/>
            <person name="Feuerriegel G."/>
            <person name="Bunk B."/>
            <person name="Sproer C."/>
            <person name="Streit W.R."/>
            <person name="Rodriguez L.M."/>
            <person name="Overmann J."/>
            <person name="Jimenez D.J."/>
        </authorList>
    </citation>
    <scope>NUCLEOTIDE SEQUENCE</scope>
    <source>
        <strain evidence="1">MAG 2441</strain>
    </source>
</reference>
<sequence length="255" mass="30704">MYPKVNSPKKDVSKEWLDQAFAPLQDYLNRRHQEDVNRIMVFMMFMGNNDDKFYYKNSITRSYIVFDQSGQLVSLADDALEYRFEWLERPRRKSPPTKPEHTHPNVYRWIEKKLSKKDALKYGEELRLFLQEIWGPMCNYDFSDLVVGYPFRGRRTPNCLYLYPSKHEKLIAFQFPGDEFVERSCGMRKYNDYRMTEQELRLEGWQIEVIWREYLESDVAYLVNNLVQFIELADWRDPVFVLTPAARELVERSGE</sequence>